<name>A0AAW2JB70_SESRA</name>
<gene>
    <name evidence="1" type="ORF">Sradi_7014500</name>
</gene>
<organism evidence="1">
    <name type="scientific">Sesamum radiatum</name>
    <name type="common">Black benniseed</name>
    <dbReference type="NCBI Taxonomy" id="300843"/>
    <lineage>
        <taxon>Eukaryota</taxon>
        <taxon>Viridiplantae</taxon>
        <taxon>Streptophyta</taxon>
        <taxon>Embryophyta</taxon>
        <taxon>Tracheophyta</taxon>
        <taxon>Spermatophyta</taxon>
        <taxon>Magnoliopsida</taxon>
        <taxon>eudicotyledons</taxon>
        <taxon>Gunneridae</taxon>
        <taxon>Pentapetalae</taxon>
        <taxon>asterids</taxon>
        <taxon>lamiids</taxon>
        <taxon>Lamiales</taxon>
        <taxon>Pedaliaceae</taxon>
        <taxon>Sesamum</taxon>
    </lineage>
</organism>
<proteinExistence type="predicted"/>
<protein>
    <submittedName>
        <fullName evidence="1">Uncharacterized protein</fullName>
    </submittedName>
</protein>
<evidence type="ECO:0000313" key="1">
    <source>
        <dbReference type="EMBL" id="KAL0291759.1"/>
    </source>
</evidence>
<reference evidence="1" key="1">
    <citation type="submission" date="2020-06" db="EMBL/GenBank/DDBJ databases">
        <authorList>
            <person name="Li T."/>
            <person name="Hu X."/>
            <person name="Zhang T."/>
            <person name="Song X."/>
            <person name="Zhang H."/>
            <person name="Dai N."/>
            <person name="Sheng W."/>
            <person name="Hou X."/>
            <person name="Wei L."/>
        </authorList>
    </citation>
    <scope>NUCLEOTIDE SEQUENCE</scope>
    <source>
        <strain evidence="1">G02</strain>
        <tissue evidence="1">Leaf</tissue>
    </source>
</reference>
<sequence length="77" mass="8383">MTPGEEAAPSVSSSSSSIKWRKAVAICWRLRLRPLEGSADRDSALLEVASEGSSPGLFSPTNRTDLSEEELMIYARK</sequence>
<comment type="caution">
    <text evidence="1">The sequence shown here is derived from an EMBL/GenBank/DDBJ whole genome shotgun (WGS) entry which is preliminary data.</text>
</comment>
<dbReference type="EMBL" id="JACGWJ010000500">
    <property type="protein sequence ID" value="KAL0291759.1"/>
    <property type="molecule type" value="Genomic_DNA"/>
</dbReference>
<accession>A0AAW2JB70</accession>
<dbReference type="AlphaFoldDB" id="A0AAW2JB70"/>
<reference evidence="1" key="2">
    <citation type="journal article" date="2024" name="Plant">
        <title>Genomic evolution and insights into agronomic trait innovations of Sesamum species.</title>
        <authorList>
            <person name="Miao H."/>
            <person name="Wang L."/>
            <person name="Qu L."/>
            <person name="Liu H."/>
            <person name="Sun Y."/>
            <person name="Le M."/>
            <person name="Wang Q."/>
            <person name="Wei S."/>
            <person name="Zheng Y."/>
            <person name="Lin W."/>
            <person name="Duan Y."/>
            <person name="Cao H."/>
            <person name="Xiong S."/>
            <person name="Wang X."/>
            <person name="Wei L."/>
            <person name="Li C."/>
            <person name="Ma Q."/>
            <person name="Ju M."/>
            <person name="Zhao R."/>
            <person name="Li G."/>
            <person name="Mu C."/>
            <person name="Tian Q."/>
            <person name="Mei H."/>
            <person name="Zhang T."/>
            <person name="Gao T."/>
            <person name="Zhang H."/>
        </authorList>
    </citation>
    <scope>NUCLEOTIDE SEQUENCE</scope>
    <source>
        <strain evidence="1">G02</strain>
    </source>
</reference>